<dbReference type="InterPro" id="IPR051138">
    <property type="entry name" value="PIM_Ser/Thr_kinase"/>
</dbReference>
<evidence type="ECO:0000259" key="14">
    <source>
        <dbReference type="PROSITE" id="PS50011"/>
    </source>
</evidence>
<reference evidence="15 16" key="1">
    <citation type="submission" date="2019-09" db="EMBL/GenBank/DDBJ databases">
        <title>Bird 10,000 Genomes (B10K) Project - Family phase.</title>
        <authorList>
            <person name="Zhang G."/>
        </authorList>
    </citation>
    <scope>NUCLEOTIDE SEQUENCE [LARGE SCALE GENOMIC DNA]</scope>
    <source>
        <strain evidence="15">OUT-0023</strain>
        <tissue evidence="15">Blood</tissue>
    </source>
</reference>
<evidence type="ECO:0000256" key="2">
    <source>
        <dbReference type="ARBA" id="ARBA00012513"/>
    </source>
</evidence>
<evidence type="ECO:0000256" key="8">
    <source>
        <dbReference type="ARBA" id="ARBA00022840"/>
    </source>
</evidence>
<dbReference type="Gene3D" id="1.10.510.10">
    <property type="entry name" value="Transferase(Phosphotransferase) domain 1"/>
    <property type="match status" value="1"/>
</dbReference>
<comment type="caution">
    <text evidence="15">The sequence shown here is derived from an EMBL/GenBank/DDBJ whole genome shotgun (WGS) entry which is preliminary data.</text>
</comment>
<keyword evidence="3" id="KW-0723">Serine/threonine-protein kinase</keyword>
<comment type="catalytic activity">
    <reaction evidence="10">
        <text>L-seryl-[protein] + ATP = O-phospho-L-seryl-[protein] + ADP + H(+)</text>
        <dbReference type="Rhea" id="RHEA:17989"/>
        <dbReference type="Rhea" id="RHEA-COMP:9863"/>
        <dbReference type="Rhea" id="RHEA-COMP:11604"/>
        <dbReference type="ChEBI" id="CHEBI:15378"/>
        <dbReference type="ChEBI" id="CHEBI:29999"/>
        <dbReference type="ChEBI" id="CHEBI:30616"/>
        <dbReference type="ChEBI" id="CHEBI:83421"/>
        <dbReference type="ChEBI" id="CHEBI:456216"/>
        <dbReference type="EC" id="2.7.11.1"/>
    </reaction>
</comment>
<keyword evidence="8 12" id="KW-0067">ATP-binding</keyword>
<proteinExistence type="inferred from homology"/>
<dbReference type="PANTHER" id="PTHR22984:SF11">
    <property type="entry name" value="AURORA KINASE-RELATED"/>
    <property type="match status" value="1"/>
</dbReference>
<sequence length="222" mass="25418">GALVPLELALLWMVSCPGFRGVVRLLDWFQLPDGFALVMERPERFQDLWYFLDERGFLTEPVARGLFCQVLEAVRHCTSRGVLHRDIKAENIVLDLATGEAKLINFGCGTILRDTLYTRMSGTPEYSPPEWILFGCYRGQPATIWSLGILLYDLVCGHLPFHTNEDIIRGQLFFPPRVSQGCQHLIRWCLSMDPTDRPSLENLLEHSWLQDPHLAQKTAEIH</sequence>
<dbReference type="InterPro" id="IPR000719">
    <property type="entry name" value="Prot_kinase_dom"/>
</dbReference>
<evidence type="ECO:0000313" key="16">
    <source>
        <dbReference type="Proteomes" id="UP000540071"/>
    </source>
</evidence>
<dbReference type="PANTHER" id="PTHR22984">
    <property type="entry name" value="SERINE/THREONINE-PROTEIN KINASE PIM"/>
    <property type="match status" value="1"/>
</dbReference>
<evidence type="ECO:0000256" key="5">
    <source>
        <dbReference type="ARBA" id="ARBA00022679"/>
    </source>
</evidence>
<evidence type="ECO:0000256" key="3">
    <source>
        <dbReference type="ARBA" id="ARBA00022527"/>
    </source>
</evidence>
<dbReference type="InterPro" id="IPR017348">
    <property type="entry name" value="PIM1/2/3"/>
</dbReference>
<dbReference type="SMART" id="SM00220">
    <property type="entry name" value="S_TKc"/>
    <property type="match status" value="1"/>
</dbReference>
<keyword evidence="13" id="KW-0732">Signal</keyword>
<feature type="non-terminal residue" evidence="15">
    <location>
        <position position="222"/>
    </location>
</feature>
<keyword evidence="4" id="KW-0597">Phosphoprotein</keyword>
<evidence type="ECO:0000256" key="6">
    <source>
        <dbReference type="ARBA" id="ARBA00022741"/>
    </source>
</evidence>
<evidence type="ECO:0000256" key="10">
    <source>
        <dbReference type="ARBA" id="ARBA00048679"/>
    </source>
</evidence>
<evidence type="ECO:0000256" key="4">
    <source>
        <dbReference type="ARBA" id="ARBA00022553"/>
    </source>
</evidence>
<dbReference type="SUPFAM" id="SSF56112">
    <property type="entry name" value="Protein kinase-like (PK-like)"/>
    <property type="match status" value="1"/>
</dbReference>
<comment type="catalytic activity">
    <reaction evidence="9">
        <text>L-threonyl-[protein] + ATP = O-phospho-L-threonyl-[protein] + ADP + H(+)</text>
        <dbReference type="Rhea" id="RHEA:46608"/>
        <dbReference type="Rhea" id="RHEA-COMP:11060"/>
        <dbReference type="Rhea" id="RHEA-COMP:11605"/>
        <dbReference type="ChEBI" id="CHEBI:15378"/>
        <dbReference type="ChEBI" id="CHEBI:30013"/>
        <dbReference type="ChEBI" id="CHEBI:30616"/>
        <dbReference type="ChEBI" id="CHEBI:61977"/>
        <dbReference type="ChEBI" id="CHEBI:456216"/>
        <dbReference type="EC" id="2.7.11.1"/>
    </reaction>
</comment>
<evidence type="ECO:0000256" key="12">
    <source>
        <dbReference type="PIRSR" id="PIRSR037993-2"/>
    </source>
</evidence>
<evidence type="ECO:0000256" key="13">
    <source>
        <dbReference type="SAM" id="SignalP"/>
    </source>
</evidence>
<dbReference type="GO" id="GO:0043066">
    <property type="term" value="P:negative regulation of apoptotic process"/>
    <property type="evidence" value="ECO:0007669"/>
    <property type="project" value="InterPro"/>
</dbReference>
<dbReference type="AlphaFoldDB" id="A0A7K7R614"/>
<organism evidence="15 16">
    <name type="scientific">Poecile atricapillus</name>
    <name type="common">Black-capped chickadee</name>
    <name type="synonym">Parus atricapillus</name>
    <dbReference type="NCBI Taxonomy" id="48891"/>
    <lineage>
        <taxon>Eukaryota</taxon>
        <taxon>Metazoa</taxon>
        <taxon>Chordata</taxon>
        <taxon>Craniata</taxon>
        <taxon>Vertebrata</taxon>
        <taxon>Euteleostomi</taxon>
        <taxon>Archelosauria</taxon>
        <taxon>Archosauria</taxon>
        <taxon>Dinosauria</taxon>
        <taxon>Saurischia</taxon>
        <taxon>Theropoda</taxon>
        <taxon>Coelurosauria</taxon>
        <taxon>Aves</taxon>
        <taxon>Neognathae</taxon>
        <taxon>Neoaves</taxon>
        <taxon>Telluraves</taxon>
        <taxon>Australaves</taxon>
        <taxon>Passeriformes</taxon>
        <taxon>Paridae</taxon>
        <taxon>Poecile</taxon>
    </lineage>
</organism>
<dbReference type="EC" id="2.7.11.1" evidence="2"/>
<dbReference type="Gene3D" id="3.30.200.20">
    <property type="entry name" value="Phosphorylase Kinase, domain 1"/>
    <property type="match status" value="1"/>
</dbReference>
<dbReference type="EMBL" id="VZSS01000198">
    <property type="protein sequence ID" value="NWZ87684.1"/>
    <property type="molecule type" value="Genomic_DNA"/>
</dbReference>
<dbReference type="GO" id="GO:0007346">
    <property type="term" value="P:regulation of mitotic cell cycle"/>
    <property type="evidence" value="ECO:0007669"/>
    <property type="project" value="TreeGrafter"/>
</dbReference>
<protein>
    <recommendedName>
        <fullName evidence="2">non-specific serine/threonine protein kinase</fullName>
        <ecNumber evidence="2">2.7.11.1</ecNumber>
    </recommendedName>
</protein>
<accession>A0A7K7R614</accession>
<keyword evidence="6" id="KW-0547">Nucleotide-binding</keyword>
<dbReference type="PROSITE" id="PS00108">
    <property type="entry name" value="PROTEIN_KINASE_ST"/>
    <property type="match status" value="1"/>
</dbReference>
<keyword evidence="7 15" id="KW-0418">Kinase</keyword>
<dbReference type="PROSITE" id="PS50011">
    <property type="entry name" value="PROTEIN_KINASE_DOM"/>
    <property type="match status" value="1"/>
</dbReference>
<dbReference type="Proteomes" id="UP000540071">
    <property type="component" value="Unassembled WGS sequence"/>
</dbReference>
<feature type="chain" id="PRO_5029577452" description="non-specific serine/threonine protein kinase" evidence="13">
    <location>
        <begin position="22"/>
        <end position="222"/>
    </location>
</feature>
<dbReference type="Pfam" id="PF00069">
    <property type="entry name" value="Pkinase"/>
    <property type="match status" value="1"/>
</dbReference>
<evidence type="ECO:0000256" key="1">
    <source>
        <dbReference type="ARBA" id="ARBA00005505"/>
    </source>
</evidence>
<feature type="non-terminal residue" evidence="15">
    <location>
        <position position="1"/>
    </location>
</feature>
<evidence type="ECO:0000256" key="11">
    <source>
        <dbReference type="PIRSR" id="PIRSR037993-1"/>
    </source>
</evidence>
<dbReference type="GO" id="GO:0005524">
    <property type="term" value="F:ATP binding"/>
    <property type="evidence" value="ECO:0007669"/>
    <property type="project" value="UniProtKB-KW"/>
</dbReference>
<feature type="active site" description="Proton acceptor" evidence="11">
    <location>
        <position position="86"/>
    </location>
</feature>
<feature type="domain" description="Protein kinase" evidence="14">
    <location>
        <begin position="1"/>
        <end position="209"/>
    </location>
</feature>
<dbReference type="InterPro" id="IPR011009">
    <property type="entry name" value="Kinase-like_dom_sf"/>
</dbReference>
<keyword evidence="16" id="KW-1185">Reference proteome</keyword>
<dbReference type="PIRSF" id="PIRSF037993">
    <property type="entry name" value="STPK_Pim-1"/>
    <property type="match status" value="1"/>
</dbReference>
<comment type="similarity">
    <text evidence="1">Belongs to the protein kinase superfamily. CAMK Ser/Thr protein kinase family. PIM subfamily.</text>
</comment>
<feature type="binding site" evidence="12">
    <location>
        <position position="47"/>
    </location>
    <ligand>
        <name>ATP</name>
        <dbReference type="ChEBI" id="CHEBI:30616"/>
    </ligand>
</feature>
<keyword evidence="5" id="KW-0808">Transferase</keyword>
<name>A0A7K7R614_POEAT</name>
<evidence type="ECO:0000256" key="9">
    <source>
        <dbReference type="ARBA" id="ARBA00047899"/>
    </source>
</evidence>
<feature type="binding site" evidence="12">
    <location>
        <position position="40"/>
    </location>
    <ligand>
        <name>ATP</name>
        <dbReference type="ChEBI" id="CHEBI:30616"/>
    </ligand>
</feature>
<dbReference type="InterPro" id="IPR008271">
    <property type="entry name" value="Ser/Thr_kinase_AS"/>
</dbReference>
<evidence type="ECO:0000313" key="15">
    <source>
        <dbReference type="EMBL" id="NWZ87684.1"/>
    </source>
</evidence>
<dbReference type="GO" id="GO:0004674">
    <property type="term" value="F:protein serine/threonine kinase activity"/>
    <property type="evidence" value="ECO:0007669"/>
    <property type="project" value="UniProtKB-KW"/>
</dbReference>
<feature type="signal peptide" evidence="13">
    <location>
        <begin position="1"/>
        <end position="21"/>
    </location>
</feature>
<evidence type="ECO:0000256" key="7">
    <source>
        <dbReference type="ARBA" id="ARBA00022777"/>
    </source>
</evidence>
<dbReference type="GO" id="GO:0005737">
    <property type="term" value="C:cytoplasm"/>
    <property type="evidence" value="ECO:0007669"/>
    <property type="project" value="TreeGrafter"/>
</dbReference>
<gene>
    <name evidence="15" type="primary">Pim1_6</name>
    <name evidence="15" type="ORF">POEATR_R05824</name>
</gene>